<dbReference type="OrthoDB" id="9814800at2"/>
<evidence type="ECO:0000313" key="4">
    <source>
        <dbReference type="EMBL" id="RXK56364.1"/>
    </source>
</evidence>
<evidence type="ECO:0000256" key="1">
    <source>
        <dbReference type="SAM" id="MobiDB-lite"/>
    </source>
</evidence>
<name>A0A4Q1CBC0_9BACT</name>
<reference evidence="4 5" key="1">
    <citation type="submission" date="2019-01" db="EMBL/GenBank/DDBJ databases">
        <title>Lacunisphaera sp. strain TWA-58.</title>
        <authorList>
            <person name="Chen W.-M."/>
        </authorList>
    </citation>
    <scope>NUCLEOTIDE SEQUENCE [LARGE SCALE GENOMIC DNA]</scope>
    <source>
        <strain evidence="4 5">TWA-58</strain>
    </source>
</reference>
<dbReference type="InterPro" id="IPR036280">
    <property type="entry name" value="Multihaem_cyt_sf"/>
</dbReference>
<keyword evidence="5" id="KW-1185">Reference proteome</keyword>
<dbReference type="PROSITE" id="PS51257">
    <property type="entry name" value="PROKAR_LIPOPROTEIN"/>
    <property type="match status" value="1"/>
</dbReference>
<proteinExistence type="predicted"/>
<dbReference type="InterPro" id="IPR023155">
    <property type="entry name" value="Cyt_c-552/4"/>
</dbReference>
<comment type="caution">
    <text evidence="4">The sequence shown here is derived from an EMBL/GenBank/DDBJ whole genome shotgun (WGS) entry which is preliminary data.</text>
</comment>
<dbReference type="SUPFAM" id="SSF48695">
    <property type="entry name" value="Multiheme cytochromes"/>
    <property type="match status" value="1"/>
</dbReference>
<evidence type="ECO:0000313" key="5">
    <source>
        <dbReference type="Proteomes" id="UP000290218"/>
    </source>
</evidence>
<gene>
    <name evidence="4" type="ORF">ESB00_10985</name>
</gene>
<dbReference type="EMBL" id="SDHX01000001">
    <property type="protein sequence ID" value="RXK56364.1"/>
    <property type="molecule type" value="Genomic_DNA"/>
</dbReference>
<sequence length="505" mass="55505">MGLLLTRRSRSCTRGGAWMLLVGLTLSTGCRRVDVPVERLRVEQAVAQTSESCRECHAEIHAAWAPTDHAQANRPVDPVRDAEALRLFALVTPGSVRPEFVLGQKPSWQPLVPAPGGRWQPHEQAFDPAKHEFFNVFGAENRRAGEWGHWTGRGMNWNSMCAHCHMTGYQRRYDPATDTYTSTWIEHGVGCIQCHGPTAPGHGDKNRPLSAGPKPPFLGDRAKMMQTCAPCHARNEKLTEDFQPGDSYHDHYRVTLPVEPEIFYPDGQQRDEDFNWTSVLLSRMGHAGVTCLDCHDPHTTKTILPTTDNQLCQQCHAAPGREMPGGRRATPIDPLVHSRHQPGSTGNSCVACHMPTTTYMQRSPRHDHGWLKPDPLLTKELGIPNACSRCHEREGLDWVVAKADEWYGSRLDSRQRARARCGRGAGGCTGGGRPFAGVDARRGHSGVAGDLSVATARPARRPRRDAGGGGGLARGGPDGARRRSPFLCRQRRGSTSAHAVADRSS</sequence>
<dbReference type="Pfam" id="PF13435">
    <property type="entry name" value="Cytochrome_C554"/>
    <property type="match status" value="1"/>
</dbReference>
<dbReference type="Pfam" id="PF09699">
    <property type="entry name" value="Paired_CXXCH_1"/>
    <property type="match status" value="1"/>
</dbReference>
<feature type="domain" description="Cytochrome c-552/4" evidence="3">
    <location>
        <begin position="156"/>
        <end position="196"/>
    </location>
</feature>
<dbReference type="AlphaFoldDB" id="A0A4Q1CBC0"/>
<organism evidence="4 5">
    <name type="scientific">Oleiharenicola lentus</name>
    <dbReference type="NCBI Taxonomy" id="2508720"/>
    <lineage>
        <taxon>Bacteria</taxon>
        <taxon>Pseudomonadati</taxon>
        <taxon>Verrucomicrobiota</taxon>
        <taxon>Opitutia</taxon>
        <taxon>Opitutales</taxon>
        <taxon>Opitutaceae</taxon>
        <taxon>Oleiharenicola</taxon>
    </lineage>
</organism>
<dbReference type="InterPro" id="IPR010177">
    <property type="entry name" value="Paired_CXXCH_1"/>
</dbReference>
<evidence type="ECO:0000259" key="3">
    <source>
        <dbReference type="Pfam" id="PF13435"/>
    </source>
</evidence>
<protein>
    <submittedName>
        <fullName evidence="4">Uncharacterized protein</fullName>
    </submittedName>
</protein>
<evidence type="ECO:0000259" key="2">
    <source>
        <dbReference type="Pfam" id="PF09699"/>
    </source>
</evidence>
<dbReference type="Gene3D" id="1.10.780.10">
    <property type="entry name" value="Hydroxylamine Oxidoreductase, Chain A, domain 1"/>
    <property type="match status" value="1"/>
</dbReference>
<accession>A0A4Q1CBC0</accession>
<feature type="domain" description="Doubled CXXCH motif" evidence="2">
    <location>
        <begin position="290"/>
        <end position="318"/>
    </location>
</feature>
<dbReference type="Gene3D" id="1.10.1130.10">
    <property type="entry name" value="Flavocytochrome C3, Chain A"/>
    <property type="match status" value="2"/>
</dbReference>
<dbReference type="Proteomes" id="UP000290218">
    <property type="component" value="Unassembled WGS sequence"/>
</dbReference>
<feature type="compositionally biased region" description="Gly residues" evidence="1">
    <location>
        <begin position="467"/>
        <end position="478"/>
    </location>
</feature>
<feature type="region of interest" description="Disordered" evidence="1">
    <location>
        <begin position="443"/>
        <end position="505"/>
    </location>
</feature>